<dbReference type="PANTHER" id="PTHR33695:SF1">
    <property type="entry name" value="LIPOPROTEIN SIGNAL PEPTIDASE"/>
    <property type="match status" value="1"/>
</dbReference>
<accession>A0A448ZY80</accession>
<evidence type="ECO:0000256" key="5">
    <source>
        <dbReference type="ARBA" id="ARBA00022750"/>
    </source>
</evidence>
<feature type="compositionally biased region" description="Low complexity" evidence="10">
    <location>
        <begin position="209"/>
        <end position="225"/>
    </location>
</feature>
<feature type="transmembrane region" description="Helical" evidence="11">
    <location>
        <begin position="151"/>
        <end position="174"/>
    </location>
</feature>
<keyword evidence="12" id="KW-0614">Plasmid</keyword>
<comment type="similarity">
    <text evidence="1 9">Belongs to the peptidase A8 family.</text>
</comment>
<evidence type="ECO:0000256" key="9">
    <source>
        <dbReference type="RuleBase" id="RU004181"/>
    </source>
</evidence>
<dbReference type="InterPro" id="IPR001872">
    <property type="entry name" value="Peptidase_A8"/>
</dbReference>
<keyword evidence="7 11" id="KW-1133">Transmembrane helix</keyword>
<evidence type="ECO:0000256" key="1">
    <source>
        <dbReference type="ARBA" id="ARBA00006139"/>
    </source>
</evidence>
<protein>
    <submittedName>
        <fullName evidence="12">Lipoprotein signal peptidase</fullName>
    </submittedName>
</protein>
<evidence type="ECO:0000256" key="11">
    <source>
        <dbReference type="SAM" id="Phobius"/>
    </source>
</evidence>
<proteinExistence type="inferred from homology"/>
<reference evidence="12" key="1">
    <citation type="submission" date="2019-01" db="EMBL/GenBank/DDBJ databases">
        <authorList>
            <consortium name="Pathogen Informatics"/>
        </authorList>
    </citation>
    <scope>NUCLEOTIDE SEQUENCE [LARGE SCALE GENOMIC DNA]</scope>
    <source>
        <strain evidence="12">NCTC10113</strain>
    </source>
</reference>
<keyword evidence="4 11" id="KW-0812">Transmembrane</keyword>
<keyword evidence="12" id="KW-0449">Lipoprotein</keyword>
<evidence type="ECO:0000256" key="7">
    <source>
        <dbReference type="ARBA" id="ARBA00022989"/>
    </source>
</evidence>
<dbReference type="EMBL" id="LR214939">
    <property type="protein sequence ID" value="VEU56183.1"/>
    <property type="molecule type" value="Genomic_DNA"/>
</dbReference>
<dbReference type="GO" id="GO:0006508">
    <property type="term" value="P:proteolysis"/>
    <property type="evidence" value="ECO:0007669"/>
    <property type="project" value="UniProtKB-KW"/>
</dbReference>
<sequence>MANSWGEKKRPRIFTKEFWKEYKWQNILINMAIYLGIFAILLLIDLLTKKYLYDENNLGNVKWQSPLLGIRSILHKGTTIEIGLTIPGLHTVSIIILLLTLAGSMLLKWKIYIWLIPGLAAIAAGACGNMVDRFIYQGVRDVFFIPWADTGTFNFADVCLIFGAIGFVVSTLIISLVEHYRHKKGDDANEENNTNTLEKLPETKDDSLNDSTSLNDNDSSLDNTN</sequence>
<keyword evidence="3" id="KW-0645">Protease</keyword>
<feature type="transmembrane region" description="Helical" evidence="11">
    <location>
        <begin position="82"/>
        <end position="104"/>
    </location>
</feature>
<dbReference type="PRINTS" id="PR00781">
    <property type="entry name" value="LIPOSIGPTASE"/>
</dbReference>
<organism evidence="12">
    <name type="scientific">Metamycoplasma salivarium</name>
    <name type="common">Mycoplasma salivarium</name>
    <dbReference type="NCBI Taxonomy" id="2124"/>
    <lineage>
        <taxon>Bacteria</taxon>
        <taxon>Bacillati</taxon>
        <taxon>Mycoplasmatota</taxon>
        <taxon>Mycoplasmoidales</taxon>
        <taxon>Metamycoplasmataceae</taxon>
        <taxon>Metamycoplasma</taxon>
    </lineage>
</organism>
<keyword evidence="8 11" id="KW-0472">Membrane</keyword>
<dbReference type="AlphaFoldDB" id="A0A448ZY80"/>
<evidence type="ECO:0000256" key="2">
    <source>
        <dbReference type="ARBA" id="ARBA00022475"/>
    </source>
</evidence>
<keyword evidence="2" id="KW-1003">Cell membrane</keyword>
<dbReference type="Pfam" id="PF01252">
    <property type="entry name" value="Peptidase_A8"/>
    <property type="match status" value="1"/>
</dbReference>
<dbReference type="GO" id="GO:0004190">
    <property type="term" value="F:aspartic-type endopeptidase activity"/>
    <property type="evidence" value="ECO:0007669"/>
    <property type="project" value="UniProtKB-KW"/>
</dbReference>
<dbReference type="PANTHER" id="PTHR33695">
    <property type="entry name" value="LIPOPROTEIN SIGNAL PEPTIDASE"/>
    <property type="match status" value="1"/>
</dbReference>
<feature type="transmembrane region" description="Helical" evidence="11">
    <location>
        <begin position="111"/>
        <end position="131"/>
    </location>
</feature>
<gene>
    <name evidence="12" type="primary">lspA</name>
    <name evidence="12" type="ORF">NCTC10113_01071</name>
</gene>
<dbReference type="RefSeq" id="WP_024544052.1">
    <property type="nucleotide sequence ID" value="NZ_LR214938.2"/>
</dbReference>
<evidence type="ECO:0000313" key="12">
    <source>
        <dbReference type="EMBL" id="VEU56183.1"/>
    </source>
</evidence>
<feature type="region of interest" description="Disordered" evidence="10">
    <location>
        <begin position="185"/>
        <end position="225"/>
    </location>
</feature>
<evidence type="ECO:0000256" key="4">
    <source>
        <dbReference type="ARBA" id="ARBA00022692"/>
    </source>
</evidence>
<evidence type="ECO:0000256" key="8">
    <source>
        <dbReference type="ARBA" id="ARBA00023136"/>
    </source>
</evidence>
<keyword evidence="5" id="KW-0064">Aspartyl protease</keyword>
<evidence type="ECO:0000256" key="6">
    <source>
        <dbReference type="ARBA" id="ARBA00022801"/>
    </source>
</evidence>
<evidence type="ECO:0000256" key="3">
    <source>
        <dbReference type="ARBA" id="ARBA00022670"/>
    </source>
</evidence>
<name>A0A448ZY80_METSV</name>
<feature type="transmembrane region" description="Helical" evidence="11">
    <location>
        <begin position="27"/>
        <end position="48"/>
    </location>
</feature>
<dbReference type="GO" id="GO:0016020">
    <property type="term" value="C:membrane"/>
    <property type="evidence" value="ECO:0007669"/>
    <property type="project" value="InterPro"/>
</dbReference>
<keyword evidence="6" id="KW-0378">Hydrolase</keyword>
<evidence type="ECO:0000256" key="10">
    <source>
        <dbReference type="SAM" id="MobiDB-lite"/>
    </source>
</evidence>
<geneLocation type="plasmid" evidence="12">
    <name>2</name>
</geneLocation>